<name>A0A1C6VTZ5_9ACTN</name>
<dbReference type="Gene3D" id="3.40.50.720">
    <property type="entry name" value="NAD(P)-binding Rossmann-like Domain"/>
    <property type="match status" value="1"/>
</dbReference>
<dbReference type="EMBL" id="FMIC01000002">
    <property type="protein sequence ID" value="SCL69796.1"/>
    <property type="molecule type" value="Genomic_DNA"/>
</dbReference>
<dbReference type="Pfam" id="PF13561">
    <property type="entry name" value="adh_short_C2"/>
    <property type="match status" value="1"/>
</dbReference>
<evidence type="ECO:0000313" key="3">
    <source>
        <dbReference type="EMBL" id="SCL69796.1"/>
    </source>
</evidence>
<dbReference type="Proteomes" id="UP000199343">
    <property type="component" value="Unassembled WGS sequence"/>
</dbReference>
<organism evidence="3 4">
    <name type="scientific">Micromonospora peucetia</name>
    <dbReference type="NCBI Taxonomy" id="47871"/>
    <lineage>
        <taxon>Bacteria</taxon>
        <taxon>Bacillati</taxon>
        <taxon>Actinomycetota</taxon>
        <taxon>Actinomycetes</taxon>
        <taxon>Micromonosporales</taxon>
        <taxon>Micromonosporaceae</taxon>
        <taxon>Micromonospora</taxon>
    </lineage>
</organism>
<dbReference type="STRING" id="47871.GA0070608_4136"/>
<comment type="similarity">
    <text evidence="1">Belongs to the short-chain dehydrogenases/reductases (SDR) family.</text>
</comment>
<dbReference type="InterPro" id="IPR036291">
    <property type="entry name" value="NAD(P)-bd_dom_sf"/>
</dbReference>
<dbReference type="GO" id="GO:0016616">
    <property type="term" value="F:oxidoreductase activity, acting on the CH-OH group of donors, NAD or NADP as acceptor"/>
    <property type="evidence" value="ECO:0007669"/>
    <property type="project" value="TreeGrafter"/>
</dbReference>
<dbReference type="SUPFAM" id="SSF51735">
    <property type="entry name" value="NAD(P)-binding Rossmann-fold domains"/>
    <property type="match status" value="1"/>
</dbReference>
<dbReference type="AlphaFoldDB" id="A0A1C6VTZ5"/>
<dbReference type="FunFam" id="3.40.50.720:FF:000084">
    <property type="entry name" value="Short-chain dehydrogenase reductase"/>
    <property type="match status" value="1"/>
</dbReference>
<dbReference type="PRINTS" id="PR00080">
    <property type="entry name" value="SDRFAMILY"/>
</dbReference>
<proteinExistence type="inferred from homology"/>
<dbReference type="OrthoDB" id="286404at2"/>
<protein>
    <submittedName>
        <fullName evidence="3">NAD(P)-dependent dehydrogenase, short-chain alcohol dehydrogenase family</fullName>
    </submittedName>
</protein>
<dbReference type="PRINTS" id="PR00081">
    <property type="entry name" value="GDHRDH"/>
</dbReference>
<accession>A0A1C6VTZ5</accession>
<keyword evidence="2" id="KW-0560">Oxidoreductase</keyword>
<evidence type="ECO:0000256" key="2">
    <source>
        <dbReference type="ARBA" id="ARBA00023002"/>
    </source>
</evidence>
<dbReference type="InterPro" id="IPR002347">
    <property type="entry name" value="SDR_fam"/>
</dbReference>
<evidence type="ECO:0000313" key="4">
    <source>
        <dbReference type="Proteomes" id="UP000199343"/>
    </source>
</evidence>
<evidence type="ECO:0000256" key="1">
    <source>
        <dbReference type="ARBA" id="ARBA00006484"/>
    </source>
</evidence>
<dbReference type="PANTHER" id="PTHR42760">
    <property type="entry name" value="SHORT-CHAIN DEHYDROGENASES/REDUCTASES FAMILY MEMBER"/>
    <property type="match status" value="1"/>
</dbReference>
<dbReference type="RefSeq" id="WP_091630165.1">
    <property type="nucleotide sequence ID" value="NZ_FMIC01000002.1"/>
</dbReference>
<reference evidence="3 4" key="1">
    <citation type="submission" date="2016-06" db="EMBL/GenBank/DDBJ databases">
        <authorList>
            <person name="Kjaerup R.B."/>
            <person name="Dalgaard T.S."/>
            <person name="Juul-Madsen H.R."/>
        </authorList>
    </citation>
    <scope>NUCLEOTIDE SEQUENCE [LARGE SCALE GENOMIC DNA]</scope>
    <source>
        <strain evidence="3 4">DSM 43363</strain>
    </source>
</reference>
<gene>
    <name evidence="3" type="ORF">GA0070608_4136</name>
</gene>
<sequence>MSAARRLEDQIAVVTGGALGIGGGISRRLAAAGAHVVLVDIDGEAAVDTAADIRSAGGEVEVVIADVRTADGVATAVAAASALDSGRVDVLVNNVGDFRPASKTFLHSTPQQWQALYEINLWHVLAMTHALLPGMVERGRGAIVNNSTVEAFRGIPACAPYSAYNAGVSAFTRSLSVEVAGFGVRVNAIAPDLADTPQTPAAAMLRGRDPELVRTWIPVGRFGEPDDYAAVVEFLASDDARFVTGHTIPVDGGTLAASGWYARVDRKGWSNMPNEA</sequence>